<evidence type="ECO:0000313" key="3">
    <source>
        <dbReference type="EMBL" id="ATL46456.1"/>
    </source>
</evidence>
<dbReference type="InterPro" id="IPR001789">
    <property type="entry name" value="Sig_transdc_resp-reg_receiver"/>
</dbReference>
<dbReference type="PROSITE" id="PS50110">
    <property type="entry name" value="RESPONSE_REGULATORY"/>
    <property type="match status" value="1"/>
</dbReference>
<feature type="domain" description="Response regulatory" evidence="2">
    <location>
        <begin position="4"/>
        <end position="132"/>
    </location>
</feature>
<dbReference type="InterPro" id="IPR011006">
    <property type="entry name" value="CheY-like_superfamily"/>
</dbReference>
<organism evidence="3 4">
    <name type="scientific">Chitinophaga caeni</name>
    <dbReference type="NCBI Taxonomy" id="2029983"/>
    <lineage>
        <taxon>Bacteria</taxon>
        <taxon>Pseudomonadati</taxon>
        <taxon>Bacteroidota</taxon>
        <taxon>Chitinophagia</taxon>
        <taxon>Chitinophagales</taxon>
        <taxon>Chitinophagaceae</taxon>
        <taxon>Chitinophaga</taxon>
    </lineage>
</organism>
<reference evidence="3 4" key="1">
    <citation type="submission" date="2017-10" db="EMBL/GenBank/DDBJ databases">
        <title>Paenichitinophaga pekingensis gen. nov., sp. nov., isolated from activated sludge.</title>
        <authorList>
            <person name="Jin D."/>
            <person name="Kong X."/>
            <person name="Deng Y."/>
            <person name="Bai Z."/>
        </authorList>
    </citation>
    <scope>NUCLEOTIDE SEQUENCE [LARGE SCALE GENOMIC DNA]</scope>
    <source>
        <strain evidence="3 4">13</strain>
    </source>
</reference>
<dbReference type="OrthoDB" id="659223at2"/>
<dbReference type="EMBL" id="CP023777">
    <property type="protein sequence ID" value="ATL46456.1"/>
    <property type="molecule type" value="Genomic_DNA"/>
</dbReference>
<name>A0A291QRA4_9BACT</name>
<keyword evidence="1" id="KW-0597">Phosphoprotein</keyword>
<dbReference type="SUPFAM" id="SSF52172">
    <property type="entry name" value="CheY-like"/>
    <property type="match status" value="1"/>
</dbReference>
<dbReference type="GO" id="GO:0000160">
    <property type="term" value="P:phosphorelay signal transduction system"/>
    <property type="evidence" value="ECO:0007669"/>
    <property type="project" value="InterPro"/>
</dbReference>
<dbReference type="Gene3D" id="3.40.50.2300">
    <property type="match status" value="1"/>
</dbReference>
<dbReference type="SMART" id="SM00448">
    <property type="entry name" value="REC"/>
    <property type="match status" value="1"/>
</dbReference>
<proteinExistence type="predicted"/>
<evidence type="ECO:0000259" key="2">
    <source>
        <dbReference type="PROSITE" id="PS50110"/>
    </source>
</evidence>
<accession>A0A291QRA4</accession>
<evidence type="ECO:0000313" key="4">
    <source>
        <dbReference type="Proteomes" id="UP000220133"/>
    </source>
</evidence>
<dbReference type="AlphaFoldDB" id="A0A291QRA4"/>
<dbReference type="Proteomes" id="UP000220133">
    <property type="component" value="Chromosome"/>
</dbReference>
<dbReference type="Pfam" id="PF00072">
    <property type="entry name" value="Response_reg"/>
    <property type="match status" value="1"/>
</dbReference>
<evidence type="ECO:0000256" key="1">
    <source>
        <dbReference type="PROSITE-ProRule" id="PRU00169"/>
    </source>
</evidence>
<gene>
    <name evidence="3" type="ORF">COR50_04295</name>
</gene>
<dbReference type="RefSeq" id="WP_098192844.1">
    <property type="nucleotide sequence ID" value="NZ_CP023777.1"/>
</dbReference>
<protein>
    <submittedName>
        <fullName evidence="3">Response regulator</fullName>
    </submittedName>
</protein>
<feature type="modified residue" description="4-aspartylphosphate" evidence="1">
    <location>
        <position position="59"/>
    </location>
</feature>
<keyword evidence="4" id="KW-1185">Reference proteome</keyword>
<dbReference type="KEGG" id="cbae:COR50_04295"/>
<sequence>MIRKILVAEDHESVNISLNITLKEIGISDYETATYCDDALLKIQKSIQEDASYDLLITDLYFEKDHREVKLSNGMDLIKAARDLQPDLKVLVFSAEHRPAIILDLYKNLEIDGFVRKARGDAKELKKAFECINDNQQYYSSQLLNESRGNTYQFSDYDIKIVEQMVKGMSQKEIAAYFKEHNIQPSGQSSIEKRINGMKAAFNYSKNEQIIAHCVKWGIVSFE</sequence>